<dbReference type="EMBL" id="JAUSQZ010000001">
    <property type="protein sequence ID" value="MDP9829475.1"/>
    <property type="molecule type" value="Genomic_DNA"/>
</dbReference>
<name>A0ABT9PBT5_9ACTN</name>
<proteinExistence type="predicted"/>
<gene>
    <name evidence="2" type="ORF">J2S57_005224</name>
</gene>
<evidence type="ECO:0000313" key="3">
    <source>
        <dbReference type="Proteomes" id="UP001235712"/>
    </source>
</evidence>
<sequence>MAVDAELPDVSETRRAACAFIVVLVLLVAAALN</sequence>
<evidence type="ECO:0000256" key="1">
    <source>
        <dbReference type="SAM" id="Phobius"/>
    </source>
</evidence>
<keyword evidence="1" id="KW-0472">Membrane</keyword>
<protein>
    <submittedName>
        <fullName evidence="2">Uncharacterized protein</fullName>
    </submittedName>
</protein>
<reference evidence="2 3" key="1">
    <citation type="submission" date="2023-07" db="EMBL/GenBank/DDBJ databases">
        <title>Sequencing the genomes of 1000 actinobacteria strains.</title>
        <authorList>
            <person name="Klenk H.-P."/>
        </authorList>
    </citation>
    <scope>NUCLEOTIDE SEQUENCE [LARGE SCALE GENOMIC DNA]</scope>
    <source>
        <strain evidence="2 3">DSM 44388</strain>
    </source>
</reference>
<keyword evidence="1" id="KW-1133">Transmembrane helix</keyword>
<organism evidence="2 3">
    <name type="scientific">Kineosporia succinea</name>
    <dbReference type="NCBI Taxonomy" id="84632"/>
    <lineage>
        <taxon>Bacteria</taxon>
        <taxon>Bacillati</taxon>
        <taxon>Actinomycetota</taxon>
        <taxon>Actinomycetes</taxon>
        <taxon>Kineosporiales</taxon>
        <taxon>Kineosporiaceae</taxon>
        <taxon>Kineosporia</taxon>
    </lineage>
</organism>
<dbReference type="Proteomes" id="UP001235712">
    <property type="component" value="Unassembled WGS sequence"/>
</dbReference>
<accession>A0ABT9PBT5</accession>
<keyword evidence="1" id="KW-0812">Transmembrane</keyword>
<evidence type="ECO:0000313" key="2">
    <source>
        <dbReference type="EMBL" id="MDP9829475.1"/>
    </source>
</evidence>
<keyword evidence="3" id="KW-1185">Reference proteome</keyword>
<feature type="transmembrane region" description="Helical" evidence="1">
    <location>
        <begin position="14"/>
        <end position="32"/>
    </location>
</feature>
<comment type="caution">
    <text evidence="2">The sequence shown here is derived from an EMBL/GenBank/DDBJ whole genome shotgun (WGS) entry which is preliminary data.</text>
</comment>